<evidence type="ECO:0000256" key="1">
    <source>
        <dbReference type="ARBA" id="ARBA00000064"/>
    </source>
</evidence>
<evidence type="ECO:0000256" key="5">
    <source>
        <dbReference type="ARBA" id="ARBA00022430"/>
    </source>
</evidence>
<dbReference type="InterPro" id="IPR039371">
    <property type="entry name" value="LeuA_N_DRE-TIM"/>
</dbReference>
<dbReference type="AlphaFoldDB" id="A0A9D9E120"/>
<reference evidence="12" key="1">
    <citation type="submission" date="2020-10" db="EMBL/GenBank/DDBJ databases">
        <authorList>
            <person name="Gilroy R."/>
        </authorList>
    </citation>
    <scope>NUCLEOTIDE SEQUENCE</scope>
    <source>
        <strain evidence="12">F6-4510</strain>
    </source>
</reference>
<dbReference type="InterPro" id="IPR002034">
    <property type="entry name" value="AIPM/Hcit_synth_CS"/>
</dbReference>
<dbReference type="PANTHER" id="PTHR46911">
    <property type="match status" value="1"/>
</dbReference>
<dbReference type="Gene3D" id="3.30.160.270">
    <property type="match status" value="1"/>
</dbReference>
<comment type="cofactor">
    <cofactor evidence="10">
        <name>Mg(2+)</name>
        <dbReference type="ChEBI" id="CHEBI:18420"/>
    </cofactor>
</comment>
<dbReference type="GO" id="GO:0000287">
    <property type="term" value="F:magnesium ion binding"/>
    <property type="evidence" value="ECO:0007669"/>
    <property type="project" value="UniProtKB-UniRule"/>
</dbReference>
<dbReference type="Pfam" id="PF08502">
    <property type="entry name" value="LeuA_dimer"/>
    <property type="match status" value="1"/>
</dbReference>
<dbReference type="GO" id="GO:0003985">
    <property type="term" value="F:acetyl-CoA C-acetyltransferase activity"/>
    <property type="evidence" value="ECO:0007669"/>
    <property type="project" value="UniProtKB-UniRule"/>
</dbReference>
<keyword evidence="10" id="KW-0460">Magnesium</keyword>
<keyword evidence="6 10" id="KW-0028">Amino-acid biosynthesis</keyword>
<comment type="pathway">
    <text evidence="2 10">Amino-acid biosynthesis; L-leucine biosynthesis; L-leucine from 3-methyl-2-oxobutanoate: step 1/4.</text>
</comment>
<comment type="subunit">
    <text evidence="10">Homodimer.</text>
</comment>
<feature type="binding site" evidence="10">
    <location>
        <position position="38"/>
    </location>
    <ligand>
        <name>Mg(2+)</name>
        <dbReference type="ChEBI" id="CHEBI:18420"/>
    </ligand>
</feature>
<dbReference type="Pfam" id="PF22615">
    <property type="entry name" value="IPMS_D2"/>
    <property type="match status" value="1"/>
</dbReference>
<evidence type="ECO:0000256" key="7">
    <source>
        <dbReference type="ARBA" id="ARBA00022679"/>
    </source>
</evidence>
<dbReference type="SUPFAM" id="SSF51569">
    <property type="entry name" value="Aldolase"/>
    <property type="match status" value="1"/>
</dbReference>
<accession>A0A9D9E120</accession>
<dbReference type="InterPro" id="IPR000891">
    <property type="entry name" value="PYR_CT"/>
</dbReference>
<comment type="similarity">
    <text evidence="3 10">Belongs to the alpha-IPM synthase/homocitrate synthase family. LeuA type 2 subfamily.</text>
</comment>
<dbReference type="GO" id="GO:0009098">
    <property type="term" value="P:L-leucine biosynthetic process"/>
    <property type="evidence" value="ECO:0007669"/>
    <property type="project" value="UniProtKB-UniRule"/>
</dbReference>
<dbReference type="Gene3D" id="3.20.20.70">
    <property type="entry name" value="Aldolase class I"/>
    <property type="match status" value="1"/>
</dbReference>
<dbReference type="PANTHER" id="PTHR46911:SF1">
    <property type="entry name" value="2-ISOPROPYLMALATE SYNTHASE"/>
    <property type="match status" value="1"/>
</dbReference>
<dbReference type="SUPFAM" id="SSF110921">
    <property type="entry name" value="2-isopropylmalate synthase LeuA, allosteric (dimerisation) domain"/>
    <property type="match status" value="1"/>
</dbReference>
<dbReference type="SMART" id="SM00917">
    <property type="entry name" value="LeuA_dimer"/>
    <property type="match status" value="1"/>
</dbReference>
<dbReference type="NCBIfam" id="TIGR00970">
    <property type="entry name" value="leuA_yeast"/>
    <property type="match status" value="1"/>
</dbReference>
<comment type="subcellular location">
    <subcellularLocation>
        <location evidence="10">Cytoplasm</location>
    </subcellularLocation>
</comment>
<organism evidence="12 13">
    <name type="scientific">Candidatus Fimicola merdigallinarum</name>
    <dbReference type="NCBI Taxonomy" id="2840819"/>
    <lineage>
        <taxon>Bacteria</taxon>
        <taxon>Bacillati</taxon>
        <taxon>Bacillota</taxon>
        <taxon>Clostridia</taxon>
        <taxon>Lachnospirales</taxon>
        <taxon>Lachnospiraceae</taxon>
        <taxon>Lachnospiraceae incertae sedis</taxon>
        <taxon>Candidatus Fimicola</taxon>
    </lineage>
</organism>
<dbReference type="Pfam" id="PF00682">
    <property type="entry name" value="HMGL-like"/>
    <property type="match status" value="1"/>
</dbReference>
<protein>
    <recommendedName>
        <fullName evidence="4 10">2-isopropylmalate synthase</fullName>
        <ecNumber evidence="4 10">2.3.3.13</ecNumber>
    </recommendedName>
    <alternativeName>
        <fullName evidence="10">Alpha-IPM synthase</fullName>
    </alternativeName>
    <alternativeName>
        <fullName evidence="10">Alpha-isopropylmalate synthase</fullName>
    </alternativeName>
</protein>
<gene>
    <name evidence="10 12" type="primary">leuA</name>
    <name evidence="12" type="ORF">IAC55_06820</name>
</gene>
<proteinExistence type="inferred from homology"/>
<dbReference type="PROSITE" id="PS00815">
    <property type="entry name" value="AIPM_HOMOCIT_SYNTH_1"/>
    <property type="match status" value="1"/>
</dbReference>
<dbReference type="InterPro" id="IPR013709">
    <property type="entry name" value="2-isopropylmalate_synth_dimer"/>
</dbReference>
<evidence type="ECO:0000259" key="11">
    <source>
        <dbReference type="PROSITE" id="PS50991"/>
    </source>
</evidence>
<evidence type="ECO:0000256" key="4">
    <source>
        <dbReference type="ARBA" id="ARBA00012973"/>
    </source>
</evidence>
<evidence type="ECO:0000256" key="8">
    <source>
        <dbReference type="ARBA" id="ARBA00022723"/>
    </source>
</evidence>
<keyword evidence="9 10" id="KW-0100">Branched-chain amino acid biosynthesis</keyword>
<sequence>MKNYERYRPYETIDLKDRTWPNKKIEKAPIWCSVDLRDGNQALENPMGLEQKLNFFKFLVNTGFKEIEIGFPAASDTEYEFTRTLIDENLIPDDVTVQVLTQSRGHIIERTFQALKGVKKAIVHLYNSTSTLQRDVVFKNNKEQTIDLAVYGAKLVKEMAEKYPETDFTFEYSPESFTGTEMDFAAEICNAVIDVWQPTLDKKVIINLPSTVEMSTPNIYADQIEYMCRNLKNRENIIVSLHTHNDRGTAVASTELGLMAGADRVEGTLFGNGERTGNCDIMNVGMNLFTQGIDPKLNFSNMSDLIEIYESSTRMNVHPRHPYAGDLVYTAFSGSHQDAIRKGMEAMKNHPERWEVPYLPLDPLDVGRTYDPIIRINSQSGKGGVTFILEQNFGLHMPKAFQKDVGAVVTKVSDEMQSEISSEKIYEIFKNEYVDIRTPLQLNTYRSATVDADWDIVNIEAEIIYNGEKRFIVGEGNGVVSAFCRALEDLLNIHIDIVDYRGHSMELGTKARAISYIEIRDENGKRYFGAGTSKSVSKSSLRAVVSTVNKILRDKKEEE</sequence>
<keyword evidence="8 10" id="KW-0479">Metal-binding</keyword>
<dbReference type="SUPFAM" id="SSF89000">
    <property type="entry name" value="post-HMGL domain-like"/>
    <property type="match status" value="1"/>
</dbReference>
<keyword evidence="10" id="KW-0963">Cytoplasm</keyword>
<comment type="catalytic activity">
    <reaction evidence="1 10">
        <text>3-methyl-2-oxobutanoate + acetyl-CoA + H2O = (2S)-2-isopropylmalate + CoA + H(+)</text>
        <dbReference type="Rhea" id="RHEA:21524"/>
        <dbReference type="ChEBI" id="CHEBI:1178"/>
        <dbReference type="ChEBI" id="CHEBI:11851"/>
        <dbReference type="ChEBI" id="CHEBI:15377"/>
        <dbReference type="ChEBI" id="CHEBI:15378"/>
        <dbReference type="ChEBI" id="CHEBI:57287"/>
        <dbReference type="ChEBI" id="CHEBI:57288"/>
        <dbReference type="EC" id="2.3.3.13"/>
    </reaction>
</comment>
<evidence type="ECO:0000313" key="13">
    <source>
        <dbReference type="Proteomes" id="UP000823611"/>
    </source>
</evidence>
<dbReference type="InterPro" id="IPR013785">
    <property type="entry name" value="Aldolase_TIM"/>
</dbReference>
<dbReference type="CDD" id="cd07942">
    <property type="entry name" value="DRE_TIM_LeuA"/>
    <property type="match status" value="1"/>
</dbReference>
<dbReference type="Proteomes" id="UP000823611">
    <property type="component" value="Unassembled WGS sequence"/>
</dbReference>
<comment type="function">
    <text evidence="10">Catalyzes the condensation of the acetyl group of acetyl-CoA with 3-methyl-2-oxobutanoate (2-ketoisovalerate) to form 3-carboxy-3-hydroxy-4-methylpentanoate (2-isopropylmalate).</text>
</comment>
<dbReference type="PROSITE" id="PS00816">
    <property type="entry name" value="AIPM_HOMOCIT_SYNTH_2"/>
    <property type="match status" value="1"/>
</dbReference>
<feature type="binding site" evidence="10">
    <location>
        <position position="278"/>
    </location>
    <ligand>
        <name>Mg(2+)</name>
        <dbReference type="ChEBI" id="CHEBI:18420"/>
    </ligand>
</feature>
<dbReference type="InterPro" id="IPR005668">
    <property type="entry name" value="IPM_Synthase"/>
</dbReference>
<dbReference type="InterPro" id="IPR036230">
    <property type="entry name" value="LeuA_allosteric_dom_sf"/>
</dbReference>
<dbReference type="HAMAP" id="MF_00572">
    <property type="entry name" value="LeuA_type2"/>
    <property type="match status" value="1"/>
</dbReference>
<evidence type="ECO:0000256" key="10">
    <source>
        <dbReference type="HAMAP-Rule" id="MF_00572"/>
    </source>
</evidence>
<feature type="region of interest" description="Regulatory domain" evidence="10">
    <location>
        <begin position="436"/>
        <end position="559"/>
    </location>
</feature>
<comment type="caution">
    <text evidence="12">The sequence shown here is derived from an EMBL/GenBank/DDBJ whole genome shotgun (WGS) entry which is preliminary data.</text>
</comment>
<dbReference type="GO" id="GO:0005737">
    <property type="term" value="C:cytoplasm"/>
    <property type="evidence" value="ECO:0007669"/>
    <property type="project" value="UniProtKB-SubCell"/>
</dbReference>
<evidence type="ECO:0000256" key="9">
    <source>
        <dbReference type="ARBA" id="ARBA00023304"/>
    </source>
</evidence>
<keyword evidence="5 10" id="KW-0432">Leucine biosynthesis</keyword>
<evidence type="ECO:0000256" key="2">
    <source>
        <dbReference type="ARBA" id="ARBA00004689"/>
    </source>
</evidence>
<keyword evidence="7 10" id="KW-0808">Transferase</keyword>
<feature type="domain" description="Pyruvate carboxyltransferase" evidence="11">
    <location>
        <begin position="29"/>
        <end position="303"/>
    </location>
</feature>
<evidence type="ECO:0000256" key="6">
    <source>
        <dbReference type="ARBA" id="ARBA00022605"/>
    </source>
</evidence>
<name>A0A9D9E120_9FIRM</name>
<dbReference type="EC" id="2.3.3.13" evidence="4 10"/>
<dbReference type="EMBL" id="JADIMX010000128">
    <property type="protein sequence ID" value="MBO8435014.1"/>
    <property type="molecule type" value="Genomic_DNA"/>
</dbReference>
<evidence type="ECO:0000313" key="12">
    <source>
        <dbReference type="EMBL" id="MBO8435014.1"/>
    </source>
</evidence>
<feature type="binding site" evidence="10">
    <location>
        <position position="242"/>
    </location>
    <ligand>
        <name>Mg(2+)</name>
        <dbReference type="ChEBI" id="CHEBI:18420"/>
    </ligand>
</feature>
<evidence type="ECO:0000256" key="3">
    <source>
        <dbReference type="ARBA" id="ARBA00009767"/>
    </source>
</evidence>
<dbReference type="GO" id="GO:0003852">
    <property type="term" value="F:2-isopropylmalate synthase activity"/>
    <property type="evidence" value="ECO:0007669"/>
    <property type="project" value="UniProtKB-UniRule"/>
</dbReference>
<reference evidence="12" key="2">
    <citation type="journal article" date="2021" name="PeerJ">
        <title>Extensive microbial diversity within the chicken gut microbiome revealed by metagenomics and culture.</title>
        <authorList>
            <person name="Gilroy R."/>
            <person name="Ravi A."/>
            <person name="Getino M."/>
            <person name="Pursley I."/>
            <person name="Horton D.L."/>
            <person name="Alikhan N.F."/>
            <person name="Baker D."/>
            <person name="Gharbi K."/>
            <person name="Hall N."/>
            <person name="Watson M."/>
            <person name="Adriaenssens E.M."/>
            <person name="Foster-Nyarko E."/>
            <person name="Jarju S."/>
            <person name="Secka A."/>
            <person name="Antonio M."/>
            <person name="Oren A."/>
            <person name="Chaudhuri R.R."/>
            <person name="La Ragione R."/>
            <person name="Hildebrand F."/>
            <person name="Pallen M.J."/>
        </authorList>
    </citation>
    <scope>NUCLEOTIDE SEQUENCE</scope>
    <source>
        <strain evidence="12">F6-4510</strain>
    </source>
</reference>
<dbReference type="NCBIfam" id="NF002991">
    <property type="entry name" value="PRK03739.1"/>
    <property type="match status" value="1"/>
</dbReference>
<dbReference type="PROSITE" id="PS50991">
    <property type="entry name" value="PYR_CT"/>
    <property type="match status" value="1"/>
</dbReference>
<keyword evidence="12" id="KW-0012">Acyltransferase</keyword>
<feature type="binding site" evidence="10">
    <location>
        <position position="244"/>
    </location>
    <ligand>
        <name>Mg(2+)</name>
        <dbReference type="ChEBI" id="CHEBI:18420"/>
    </ligand>
</feature>
<dbReference type="InterPro" id="IPR054692">
    <property type="entry name" value="LeuA-like_post-cat"/>
</dbReference>